<dbReference type="InterPro" id="IPR027417">
    <property type="entry name" value="P-loop_NTPase"/>
</dbReference>
<name>A0A9D3Y172_DREPO</name>
<gene>
    <name evidence="1" type="ORF">DPMN_191768</name>
</gene>
<organism evidence="1 2">
    <name type="scientific">Dreissena polymorpha</name>
    <name type="common">Zebra mussel</name>
    <name type="synonym">Mytilus polymorpha</name>
    <dbReference type="NCBI Taxonomy" id="45954"/>
    <lineage>
        <taxon>Eukaryota</taxon>
        <taxon>Metazoa</taxon>
        <taxon>Spiralia</taxon>
        <taxon>Lophotrochozoa</taxon>
        <taxon>Mollusca</taxon>
        <taxon>Bivalvia</taxon>
        <taxon>Autobranchia</taxon>
        <taxon>Heteroconchia</taxon>
        <taxon>Euheterodonta</taxon>
        <taxon>Imparidentia</taxon>
        <taxon>Neoheterodontei</taxon>
        <taxon>Myida</taxon>
        <taxon>Dreissenoidea</taxon>
        <taxon>Dreissenidae</taxon>
        <taxon>Dreissena</taxon>
    </lineage>
</organism>
<reference evidence="1" key="2">
    <citation type="submission" date="2020-11" db="EMBL/GenBank/DDBJ databases">
        <authorList>
            <person name="McCartney M.A."/>
            <person name="Auch B."/>
            <person name="Kono T."/>
            <person name="Mallez S."/>
            <person name="Becker A."/>
            <person name="Gohl D.M."/>
            <person name="Silverstein K.A.T."/>
            <person name="Koren S."/>
            <person name="Bechman K.B."/>
            <person name="Herman A."/>
            <person name="Abrahante J.E."/>
            <person name="Garbe J."/>
        </authorList>
    </citation>
    <scope>NUCLEOTIDE SEQUENCE</scope>
    <source>
        <strain evidence="1">Duluth1</strain>
        <tissue evidence="1">Whole animal</tissue>
    </source>
</reference>
<protein>
    <submittedName>
        <fullName evidence="1">Uncharacterized protein</fullName>
    </submittedName>
</protein>
<accession>A0A9D3Y172</accession>
<dbReference type="AlphaFoldDB" id="A0A9D3Y172"/>
<keyword evidence="2" id="KW-1185">Reference proteome</keyword>
<sequence>MPRLALYLFHTLDKQITDMYATPKIQRIQIEKAGKRVKTDEQVLTYKEIFYTDDNSNQRIYIQGEPGRVKSPFSVKLFHDWCNENQPSLTSSTNNPAFEDWLTIQKLKLLIFISLRDSMEQTDVTEMIKKQLIDKLFSEDERADVYKLLLQIRNIESCLVVREGLDEWVSYINSYLAEPSMA</sequence>
<proteinExistence type="predicted"/>
<reference evidence="1" key="1">
    <citation type="journal article" date="2019" name="bioRxiv">
        <title>The Genome of the Zebra Mussel, Dreissena polymorpha: A Resource for Invasive Species Research.</title>
        <authorList>
            <person name="McCartney M.A."/>
            <person name="Auch B."/>
            <person name="Kono T."/>
            <person name="Mallez S."/>
            <person name="Zhang Y."/>
            <person name="Obille A."/>
            <person name="Becker A."/>
            <person name="Abrahante J.E."/>
            <person name="Garbe J."/>
            <person name="Badalamenti J.P."/>
            <person name="Herman A."/>
            <person name="Mangelson H."/>
            <person name="Liachko I."/>
            <person name="Sullivan S."/>
            <person name="Sone E.D."/>
            <person name="Koren S."/>
            <person name="Silverstein K.A.T."/>
            <person name="Beckman K.B."/>
            <person name="Gohl D.M."/>
        </authorList>
    </citation>
    <scope>NUCLEOTIDE SEQUENCE</scope>
    <source>
        <strain evidence="1">Duluth1</strain>
        <tissue evidence="1">Whole animal</tissue>
    </source>
</reference>
<dbReference type="EMBL" id="JAIWYP010000045">
    <property type="protein sequence ID" value="KAH3691093.1"/>
    <property type="molecule type" value="Genomic_DNA"/>
</dbReference>
<dbReference type="Proteomes" id="UP000828390">
    <property type="component" value="Unassembled WGS sequence"/>
</dbReference>
<evidence type="ECO:0000313" key="2">
    <source>
        <dbReference type="Proteomes" id="UP000828390"/>
    </source>
</evidence>
<dbReference type="Gene3D" id="3.40.50.300">
    <property type="entry name" value="P-loop containing nucleotide triphosphate hydrolases"/>
    <property type="match status" value="1"/>
</dbReference>
<comment type="caution">
    <text evidence="1">The sequence shown here is derived from an EMBL/GenBank/DDBJ whole genome shotgun (WGS) entry which is preliminary data.</text>
</comment>
<evidence type="ECO:0000313" key="1">
    <source>
        <dbReference type="EMBL" id="KAH3691093.1"/>
    </source>
</evidence>